<dbReference type="SUPFAM" id="SSF53163">
    <property type="entry name" value="HybD-like"/>
    <property type="match status" value="1"/>
</dbReference>
<gene>
    <name evidence="1" type="ORF">EC835_105232</name>
</gene>
<dbReference type="InterPro" id="IPR010005">
    <property type="entry name" value="Formate_DH_maturation_HycH"/>
</dbReference>
<comment type="caution">
    <text evidence="1">The sequence shown here is derived from an EMBL/GenBank/DDBJ whole genome shotgun (WGS) entry which is preliminary data.</text>
</comment>
<sequence length="330" mass="36456">MSESATETGKVIFWSLRQKFVDSDDDVPEDAQQVMYYSLAIGHHVGMIDCLKTELECPLDGFQAWVNALPEGEARRKLQGLITFGEINIDSTHTNMLALALDGFAKDSNSPYQAWSATLIRLLGEIEREPAIYLIVKRQIAKRQPMSDVSRQIQPSFSMATESSAENLLPSENPSPVRNLMLAVGNSMMGDDGAGPMLFDLMQQTPIDDWVAINGGSSPESVSHQVRALKPQRLLIVDAADIGLAPGEIRVIDPDDIAEMFIMSTHNLPLNFLIDQLKEDVGEIIFLGIQPDLVGFYMPMNDKVVAAVEQVYQALPTWEGLGGFRLFEGE</sequence>
<dbReference type="Gene3D" id="3.40.50.1450">
    <property type="entry name" value="HybD-like"/>
    <property type="match status" value="1"/>
</dbReference>
<proteinExistence type="predicted"/>
<dbReference type="PRINTS" id="PR00446">
    <property type="entry name" value="HYDRGNUPTAKE"/>
</dbReference>
<dbReference type="NCBIfam" id="TIGR00072">
    <property type="entry name" value="hydrog_prot"/>
    <property type="match status" value="1"/>
</dbReference>
<dbReference type="PANTHER" id="PTHR30302:SF4">
    <property type="entry name" value="HYDROGENASE 3 MATURATION PROTEASE"/>
    <property type="match status" value="1"/>
</dbReference>
<accession>A0A4R3NPB8</accession>
<dbReference type="InterPro" id="IPR023430">
    <property type="entry name" value="Pept_HybD-like_dom_sf"/>
</dbReference>
<dbReference type="GO" id="GO:0004175">
    <property type="term" value="F:endopeptidase activity"/>
    <property type="evidence" value="ECO:0007669"/>
    <property type="project" value="TreeGrafter"/>
</dbReference>
<dbReference type="Proteomes" id="UP000295055">
    <property type="component" value="Unassembled WGS sequence"/>
</dbReference>
<dbReference type="OrthoDB" id="3173483at2"/>
<dbReference type="CDD" id="cd06067">
    <property type="entry name" value="H2MP_MemB-H2evol"/>
    <property type="match status" value="1"/>
</dbReference>
<dbReference type="GO" id="GO:0008047">
    <property type="term" value="F:enzyme activator activity"/>
    <property type="evidence" value="ECO:0007669"/>
    <property type="project" value="InterPro"/>
</dbReference>
<dbReference type="NCBIfam" id="TIGR00142">
    <property type="entry name" value="hycI"/>
    <property type="match status" value="1"/>
</dbReference>
<evidence type="ECO:0000313" key="1">
    <source>
        <dbReference type="EMBL" id="TCT34512.1"/>
    </source>
</evidence>
<evidence type="ECO:0000313" key="2">
    <source>
        <dbReference type="Proteomes" id="UP000295055"/>
    </source>
</evidence>
<dbReference type="NCBIfam" id="NF011664">
    <property type="entry name" value="PRK15084.1"/>
    <property type="match status" value="1"/>
</dbReference>
<keyword evidence="1" id="KW-0378">Hydrolase</keyword>
<dbReference type="PANTHER" id="PTHR30302">
    <property type="entry name" value="HYDROGENASE 1 MATURATION PROTEASE"/>
    <property type="match status" value="1"/>
</dbReference>
<dbReference type="InterPro" id="IPR000671">
    <property type="entry name" value="Peptidase_A31"/>
</dbReference>
<dbReference type="Pfam" id="PF01750">
    <property type="entry name" value="HycI"/>
    <property type="match status" value="1"/>
</dbReference>
<dbReference type="GO" id="GO:0016485">
    <property type="term" value="P:protein processing"/>
    <property type="evidence" value="ECO:0007669"/>
    <property type="project" value="TreeGrafter"/>
</dbReference>
<organism evidence="1 2">
    <name type="scientific">Providencia alcalifaciens</name>
    <dbReference type="NCBI Taxonomy" id="126385"/>
    <lineage>
        <taxon>Bacteria</taxon>
        <taxon>Pseudomonadati</taxon>
        <taxon>Pseudomonadota</taxon>
        <taxon>Gammaproteobacteria</taxon>
        <taxon>Enterobacterales</taxon>
        <taxon>Morganellaceae</taxon>
        <taxon>Providencia</taxon>
    </lineage>
</organism>
<keyword evidence="1" id="KW-0645">Protease</keyword>
<protein>
    <submittedName>
        <fullName evidence="1">Hydrogenase maturation protease HycI</fullName>
    </submittedName>
</protein>
<dbReference type="InterPro" id="IPR004420">
    <property type="entry name" value="Pept_A31_hyd_mat_HycI"/>
</dbReference>
<reference evidence="1 2" key="1">
    <citation type="submission" date="2019-03" db="EMBL/GenBank/DDBJ databases">
        <title>Genomic analyses of the natural microbiome of Caenorhabditis elegans.</title>
        <authorList>
            <person name="Samuel B."/>
        </authorList>
    </citation>
    <scope>NUCLEOTIDE SEQUENCE [LARGE SCALE GENOMIC DNA]</scope>
    <source>
        <strain evidence="1 2">JUb102</strain>
    </source>
</reference>
<name>A0A4R3NPB8_9GAMM</name>
<dbReference type="EMBL" id="SMAS01000005">
    <property type="protein sequence ID" value="TCT34512.1"/>
    <property type="molecule type" value="Genomic_DNA"/>
</dbReference>
<dbReference type="AlphaFoldDB" id="A0A4R3NPB8"/>
<dbReference type="Pfam" id="PF07450">
    <property type="entry name" value="HycH"/>
    <property type="match status" value="1"/>
</dbReference>